<dbReference type="Proteomes" id="UP000440578">
    <property type="component" value="Unassembled WGS sequence"/>
</dbReference>
<proteinExistence type="predicted"/>
<feature type="region of interest" description="Disordered" evidence="1">
    <location>
        <begin position="86"/>
        <end position="119"/>
    </location>
</feature>
<gene>
    <name evidence="3" type="ORF">FJT64_025793</name>
</gene>
<reference evidence="3 4" key="1">
    <citation type="submission" date="2019-07" db="EMBL/GenBank/DDBJ databases">
        <title>Draft genome assembly of a fouling barnacle, Amphibalanus amphitrite (Darwin, 1854): The first reference genome for Thecostraca.</title>
        <authorList>
            <person name="Kim W."/>
        </authorList>
    </citation>
    <scope>NUCLEOTIDE SEQUENCE [LARGE SCALE GENOMIC DNA]</scope>
    <source>
        <strain evidence="3">SNU_AA5</strain>
        <tissue evidence="3">Soma without cirri and trophi</tissue>
    </source>
</reference>
<evidence type="ECO:0000256" key="1">
    <source>
        <dbReference type="SAM" id="MobiDB-lite"/>
    </source>
</evidence>
<feature type="domain" description="DUF6729" evidence="2">
    <location>
        <begin position="1"/>
        <end position="69"/>
    </location>
</feature>
<dbReference type="Pfam" id="PF20499">
    <property type="entry name" value="DUF6729"/>
    <property type="match status" value="1"/>
</dbReference>
<evidence type="ECO:0000259" key="2">
    <source>
        <dbReference type="Pfam" id="PF20499"/>
    </source>
</evidence>
<dbReference type="AlphaFoldDB" id="A0A6A4WJK5"/>
<accession>A0A6A4WJK5</accession>
<organism evidence="3 4">
    <name type="scientific">Amphibalanus amphitrite</name>
    <name type="common">Striped barnacle</name>
    <name type="synonym">Balanus amphitrite</name>
    <dbReference type="NCBI Taxonomy" id="1232801"/>
    <lineage>
        <taxon>Eukaryota</taxon>
        <taxon>Metazoa</taxon>
        <taxon>Ecdysozoa</taxon>
        <taxon>Arthropoda</taxon>
        <taxon>Crustacea</taxon>
        <taxon>Multicrustacea</taxon>
        <taxon>Cirripedia</taxon>
        <taxon>Thoracica</taxon>
        <taxon>Thoracicalcarea</taxon>
        <taxon>Balanomorpha</taxon>
        <taxon>Balanoidea</taxon>
        <taxon>Balanidae</taxon>
        <taxon>Amphibalaninae</taxon>
        <taxon>Amphibalanus</taxon>
    </lineage>
</organism>
<comment type="caution">
    <text evidence="3">The sequence shown here is derived from an EMBL/GenBank/DDBJ whole genome shotgun (WGS) entry which is preliminary data.</text>
</comment>
<sequence>MPGRIWRIDLKCPRCTPARSLRSRGVCRRIPRVVDVRDLYCLAAEYHYCPEFSGTYISTDPRLVDQLARPVTGGVEPSVRLGLLFGRTLGSTPPRPAERSPGCARMNTASVPPDAGVPG</sequence>
<name>A0A6A4WJK5_AMPAM</name>
<evidence type="ECO:0000313" key="3">
    <source>
        <dbReference type="EMBL" id="KAF0302111.1"/>
    </source>
</evidence>
<keyword evidence="4" id="KW-1185">Reference proteome</keyword>
<evidence type="ECO:0000313" key="4">
    <source>
        <dbReference type="Proteomes" id="UP000440578"/>
    </source>
</evidence>
<dbReference type="InterPro" id="IPR046616">
    <property type="entry name" value="DUF6729"/>
</dbReference>
<protein>
    <recommendedName>
        <fullName evidence="2">DUF6729 domain-containing protein</fullName>
    </recommendedName>
</protein>
<dbReference type="EMBL" id="VIIS01001092">
    <property type="protein sequence ID" value="KAF0302111.1"/>
    <property type="molecule type" value="Genomic_DNA"/>
</dbReference>